<organism evidence="4 5">
    <name type="scientific">Escherichia coli</name>
    <dbReference type="NCBI Taxonomy" id="562"/>
    <lineage>
        <taxon>Bacteria</taxon>
        <taxon>Pseudomonadati</taxon>
        <taxon>Pseudomonadota</taxon>
        <taxon>Gammaproteobacteria</taxon>
        <taxon>Enterobacterales</taxon>
        <taxon>Enterobacteriaceae</taxon>
        <taxon>Escherichia</taxon>
    </lineage>
</organism>
<dbReference type="GO" id="GO:0016054">
    <property type="term" value="P:organic acid catabolic process"/>
    <property type="evidence" value="ECO:0007669"/>
    <property type="project" value="UniProtKB-ARBA"/>
</dbReference>
<dbReference type="EC" id="1.1.1.60" evidence="4"/>
<dbReference type="Gene3D" id="3.40.50.720">
    <property type="entry name" value="NAD(P)-binding Rossmann-like Domain"/>
    <property type="match status" value="1"/>
</dbReference>
<keyword evidence="2" id="KW-0520">NAD</keyword>
<evidence type="ECO:0000313" key="4">
    <source>
        <dbReference type="EMBL" id="STH71042.1"/>
    </source>
</evidence>
<dbReference type="AlphaFoldDB" id="A0A376NYK2"/>
<reference evidence="4 5" key="1">
    <citation type="submission" date="2018-06" db="EMBL/GenBank/DDBJ databases">
        <authorList>
            <consortium name="Pathogen Informatics"/>
            <person name="Doyle S."/>
        </authorList>
    </citation>
    <scope>NUCLEOTIDE SEQUENCE [LARGE SCALE GENOMIC DNA]</scope>
    <source>
        <strain evidence="4 5">NCTC11341</strain>
    </source>
</reference>
<dbReference type="InterPro" id="IPR002204">
    <property type="entry name" value="3-OH-isobutyrate_DH-rel_CS"/>
</dbReference>
<gene>
    <name evidence="4" type="primary">garR_3</name>
    <name evidence="4" type="ORF">NCTC11341_02640</name>
</gene>
<feature type="domain" description="6-phosphogluconate dehydrogenase NADP-binding" evidence="3">
    <location>
        <begin position="4"/>
        <end position="159"/>
    </location>
</feature>
<evidence type="ECO:0000256" key="2">
    <source>
        <dbReference type="ARBA" id="ARBA00023027"/>
    </source>
</evidence>
<accession>A0A376NYK2</accession>
<dbReference type="PANTHER" id="PTHR22981:SF7">
    <property type="entry name" value="3-HYDROXYISOBUTYRATE DEHYDROGENASE, MITOCHONDRIAL"/>
    <property type="match status" value="1"/>
</dbReference>
<dbReference type="SUPFAM" id="SSF51735">
    <property type="entry name" value="NAD(P)-binding Rossmann-fold domains"/>
    <property type="match status" value="1"/>
</dbReference>
<protein>
    <submittedName>
        <fullName evidence="4">Putative phosphogluconate dehydrogenase</fullName>
        <ecNumber evidence="4">1.1.1.60</ecNumber>
    </submittedName>
</protein>
<dbReference type="GO" id="GO:0050661">
    <property type="term" value="F:NADP binding"/>
    <property type="evidence" value="ECO:0007669"/>
    <property type="project" value="InterPro"/>
</dbReference>
<dbReference type="EMBL" id="UGBT01000002">
    <property type="protein sequence ID" value="STH71042.1"/>
    <property type="molecule type" value="Genomic_DNA"/>
</dbReference>
<dbReference type="InterPro" id="IPR006115">
    <property type="entry name" value="6PGDH_NADP-bd"/>
</dbReference>
<evidence type="ECO:0000256" key="1">
    <source>
        <dbReference type="ARBA" id="ARBA00023002"/>
    </source>
</evidence>
<dbReference type="NCBIfam" id="NF012005">
    <property type="entry name" value="PRK15461.1"/>
    <property type="match status" value="1"/>
</dbReference>
<dbReference type="FunFam" id="3.40.50.720:FF:000352">
    <property type="entry name" value="3-sulfolactaldehyde reductase"/>
    <property type="match status" value="1"/>
</dbReference>
<evidence type="ECO:0000313" key="5">
    <source>
        <dbReference type="Proteomes" id="UP000254428"/>
    </source>
</evidence>
<dbReference type="PROSITE" id="PS00895">
    <property type="entry name" value="3_HYDROXYISOBUT_DH"/>
    <property type="match status" value="1"/>
</dbReference>
<dbReference type="Proteomes" id="UP000254428">
    <property type="component" value="Unassembled WGS sequence"/>
</dbReference>
<dbReference type="GO" id="GO:0008679">
    <property type="term" value="F:2-hydroxy-3-oxopropionate reductase activity"/>
    <property type="evidence" value="ECO:0007669"/>
    <property type="project" value="UniProtKB-EC"/>
</dbReference>
<name>A0A376NYK2_ECOLX</name>
<dbReference type="InterPro" id="IPR036291">
    <property type="entry name" value="NAD(P)-bd_dom_sf"/>
</dbReference>
<proteinExistence type="predicted"/>
<dbReference type="PANTHER" id="PTHR22981">
    <property type="entry name" value="3-HYDROXYISOBUTYRATE DEHYDROGENASE-RELATED"/>
    <property type="match status" value="1"/>
</dbReference>
<dbReference type="Pfam" id="PF03446">
    <property type="entry name" value="NAD_binding_2"/>
    <property type="match status" value="1"/>
</dbReference>
<evidence type="ECO:0000259" key="3">
    <source>
        <dbReference type="Pfam" id="PF03446"/>
    </source>
</evidence>
<sequence length="212" mass="22762">MAAIAFIGLGQMGSPMASNLLQQGHQLRVFDVNAEAVRHLVDKGATPAANPAQAAKDAEFIITMLPNGDLVRNVLFGENGVCEGLSTDALVIDMSTIHPLQTDKLIADMQAKGFSMMDVPVGRTSANAITGTLLLLAGGTAEQVERATPILMAMGSELINAGGPGMGIRVKLINNYMSIRAQCAFGRSRRFVRSPESSLRCCRQSDERYRRR</sequence>
<keyword evidence="1 4" id="KW-0560">Oxidoreductase</keyword>